<keyword evidence="3" id="KW-1185">Reference proteome</keyword>
<reference evidence="2" key="1">
    <citation type="submission" date="2023-03" db="EMBL/GenBank/DDBJ databases">
        <title>Massive genome expansion in bonnet fungi (Mycena s.s.) driven by repeated elements and novel gene families across ecological guilds.</title>
        <authorList>
            <consortium name="Lawrence Berkeley National Laboratory"/>
            <person name="Harder C.B."/>
            <person name="Miyauchi S."/>
            <person name="Viragh M."/>
            <person name="Kuo A."/>
            <person name="Thoen E."/>
            <person name="Andreopoulos B."/>
            <person name="Lu D."/>
            <person name="Skrede I."/>
            <person name="Drula E."/>
            <person name="Henrissat B."/>
            <person name="Morin E."/>
            <person name="Kohler A."/>
            <person name="Barry K."/>
            <person name="LaButti K."/>
            <person name="Morin E."/>
            <person name="Salamov A."/>
            <person name="Lipzen A."/>
            <person name="Mereny Z."/>
            <person name="Hegedus B."/>
            <person name="Baldrian P."/>
            <person name="Stursova M."/>
            <person name="Weitz H."/>
            <person name="Taylor A."/>
            <person name="Grigoriev I.V."/>
            <person name="Nagy L.G."/>
            <person name="Martin F."/>
            <person name="Kauserud H."/>
        </authorList>
    </citation>
    <scope>NUCLEOTIDE SEQUENCE</scope>
    <source>
        <strain evidence="2">CBHHK182m</strain>
    </source>
</reference>
<evidence type="ECO:0000256" key="1">
    <source>
        <dbReference type="SAM" id="SignalP"/>
    </source>
</evidence>
<keyword evidence="1" id="KW-0732">Signal</keyword>
<accession>A0AAD7IW53</accession>
<evidence type="ECO:0000313" key="3">
    <source>
        <dbReference type="Proteomes" id="UP001215598"/>
    </source>
</evidence>
<organism evidence="2 3">
    <name type="scientific">Mycena metata</name>
    <dbReference type="NCBI Taxonomy" id="1033252"/>
    <lineage>
        <taxon>Eukaryota</taxon>
        <taxon>Fungi</taxon>
        <taxon>Dikarya</taxon>
        <taxon>Basidiomycota</taxon>
        <taxon>Agaricomycotina</taxon>
        <taxon>Agaricomycetes</taxon>
        <taxon>Agaricomycetidae</taxon>
        <taxon>Agaricales</taxon>
        <taxon>Marasmiineae</taxon>
        <taxon>Mycenaceae</taxon>
        <taxon>Mycena</taxon>
    </lineage>
</organism>
<dbReference type="EMBL" id="JARKIB010000061">
    <property type="protein sequence ID" value="KAJ7751700.1"/>
    <property type="molecule type" value="Genomic_DNA"/>
</dbReference>
<feature type="signal peptide" evidence="1">
    <location>
        <begin position="1"/>
        <end position="26"/>
    </location>
</feature>
<name>A0AAD7IW53_9AGAR</name>
<feature type="chain" id="PRO_5041922047" evidence="1">
    <location>
        <begin position="27"/>
        <end position="153"/>
    </location>
</feature>
<proteinExistence type="predicted"/>
<protein>
    <submittedName>
        <fullName evidence="2">Uncharacterized protein</fullName>
    </submittedName>
</protein>
<dbReference type="Proteomes" id="UP001215598">
    <property type="component" value="Unassembled WGS sequence"/>
</dbReference>
<comment type="caution">
    <text evidence="2">The sequence shown here is derived from an EMBL/GenBank/DDBJ whole genome shotgun (WGS) entry which is preliminary data.</text>
</comment>
<evidence type="ECO:0000313" key="2">
    <source>
        <dbReference type="EMBL" id="KAJ7751700.1"/>
    </source>
</evidence>
<gene>
    <name evidence="2" type="ORF">B0H16DRAFT_1460242</name>
</gene>
<sequence length="153" mass="16835">MVTSLTRLHLWLPEVLQVCIEGPVHGIRRDTTVITLQPGAVISTQVLKRTTTQWLCVPTGRLDGLDQWDTLRALQLSWLGSNDLQRTSSSAAAGIKTSSIAHKVVNLVPGKEGHIIFMGQTEDPDDGVEFCFCEWKHKITAALSPPGARNPRE</sequence>
<dbReference type="AlphaFoldDB" id="A0AAD7IW53"/>